<reference evidence="1 2" key="1">
    <citation type="submission" date="2017-07" db="EMBL/GenBank/DDBJ databases">
        <title>Elstera cyanobacteriorum sp. nov., a novel bacterium isolated from cyanobacterial aggregates in a eutrophic lake.</title>
        <authorList>
            <person name="Cai H."/>
        </authorList>
    </citation>
    <scope>NUCLEOTIDE SEQUENCE [LARGE SCALE GENOMIC DNA]</scope>
    <source>
        <strain evidence="1 2">TH019</strain>
    </source>
</reference>
<name>A0A255XYM3_9PROT</name>
<keyword evidence="2" id="KW-1185">Reference proteome</keyword>
<dbReference type="Proteomes" id="UP000216361">
    <property type="component" value="Unassembled WGS sequence"/>
</dbReference>
<gene>
    <name evidence="1" type="ORF">CHR90_00825</name>
</gene>
<protein>
    <submittedName>
        <fullName evidence="1">Uncharacterized protein</fullName>
    </submittedName>
</protein>
<comment type="caution">
    <text evidence="1">The sequence shown here is derived from an EMBL/GenBank/DDBJ whole genome shotgun (WGS) entry which is preliminary data.</text>
</comment>
<dbReference type="AlphaFoldDB" id="A0A255XYM3"/>
<dbReference type="EMBL" id="NOXS01000017">
    <property type="protein sequence ID" value="OYQ22013.1"/>
    <property type="molecule type" value="Genomic_DNA"/>
</dbReference>
<dbReference type="RefSeq" id="WP_094406759.1">
    <property type="nucleotide sequence ID" value="NZ_BMJZ01000025.1"/>
</dbReference>
<accession>A0A255XYM3</accession>
<evidence type="ECO:0000313" key="2">
    <source>
        <dbReference type="Proteomes" id="UP000216361"/>
    </source>
</evidence>
<organism evidence="1 2">
    <name type="scientific">Elstera cyanobacteriorum</name>
    <dbReference type="NCBI Taxonomy" id="2022747"/>
    <lineage>
        <taxon>Bacteria</taxon>
        <taxon>Pseudomonadati</taxon>
        <taxon>Pseudomonadota</taxon>
        <taxon>Alphaproteobacteria</taxon>
        <taxon>Rhodospirillales</taxon>
        <taxon>Rhodospirillaceae</taxon>
        <taxon>Elstera</taxon>
    </lineage>
</organism>
<evidence type="ECO:0000313" key="1">
    <source>
        <dbReference type="EMBL" id="OYQ22013.1"/>
    </source>
</evidence>
<sequence>MINDRQPAYVARLKREGFVQISGWVKAEHADVMKRWMRIAGDREDGELPTVQAGQKWLILIFDHTPPRTERELLKTLGMSVLDGARNLWSGQPDAARGTQINQIATTHKGKIFKL</sequence>
<proteinExistence type="predicted"/>